<protein>
    <recommendedName>
        <fullName evidence="4">Cupin 2 conserved barrel domain-containing protein</fullName>
    </recommendedName>
</protein>
<sequence>MKINLKLSILAALLFAAAAVYAQEIPIKHLDMDMQKDQQEQSKNILTDEIDGVTTEHITINSDITQKVDINDTHKTIYLFITGNATLTSGGKTYEIVPETIMLPNNVDDIEFKANENETLHYLKISVLQTELDIIDIKTFPKENVDTIYFKQFTDCESYTEPIKSPQTTSRTILPNKYIPRVAMGGTVRTIGPDKVGAHVHGMLEQLFLGLTDNNSVVYADEAQVDFPEYSLLHIPRGSSHSVSVEADNEMYYVWMDFFVDKDGEAWLETHNKEEK</sequence>
<gene>
    <name evidence="2" type="ORF">JCM19274_3474</name>
</gene>
<keyword evidence="1" id="KW-0732">Signal</keyword>
<reference evidence="2 3" key="1">
    <citation type="journal article" date="2014" name="Genome Announc.">
        <title>Draft Genome Sequences of Marine Flavobacterium Algibacter lectus Strains SS8 and NR4.</title>
        <authorList>
            <person name="Takatani N."/>
            <person name="Nakanishi M."/>
            <person name="Meirelles P."/>
            <person name="Mino S."/>
            <person name="Suda W."/>
            <person name="Oshima K."/>
            <person name="Hattori M."/>
            <person name="Ohkuma M."/>
            <person name="Hosokawa M."/>
            <person name="Miyashita K."/>
            <person name="Thompson F.L."/>
            <person name="Niwa A."/>
            <person name="Sawabe T."/>
            <person name="Sawabe T."/>
        </authorList>
    </citation>
    <scope>NUCLEOTIDE SEQUENCE [LARGE SCALE GENOMIC DNA]</scope>
    <source>
        <strain evidence="3">JCM19274</strain>
    </source>
</reference>
<feature type="chain" id="PRO_5001866237" description="Cupin 2 conserved barrel domain-containing protein" evidence="1">
    <location>
        <begin position="23"/>
        <end position="276"/>
    </location>
</feature>
<dbReference type="EMBL" id="BBNU01000004">
    <property type="protein sequence ID" value="GAL78916.1"/>
    <property type="molecule type" value="Genomic_DNA"/>
</dbReference>
<feature type="signal peptide" evidence="1">
    <location>
        <begin position="1"/>
        <end position="22"/>
    </location>
</feature>
<proteinExistence type="predicted"/>
<accession>A0A090WPI6</accession>
<dbReference type="RefSeq" id="WP_042496656.1">
    <property type="nucleotide sequence ID" value="NZ_BBNU01000004.1"/>
</dbReference>
<dbReference type="Proteomes" id="UP000029643">
    <property type="component" value="Unassembled WGS sequence"/>
</dbReference>
<evidence type="ECO:0008006" key="4">
    <source>
        <dbReference type="Google" id="ProtNLM"/>
    </source>
</evidence>
<name>A0A090WPI6_9FLAO</name>
<comment type="caution">
    <text evidence="2">The sequence shown here is derived from an EMBL/GenBank/DDBJ whole genome shotgun (WGS) entry which is preliminary data.</text>
</comment>
<dbReference type="STRING" id="221126.SAMN04489722_103494"/>
<dbReference type="AlphaFoldDB" id="A0A090WPI6"/>
<evidence type="ECO:0000313" key="2">
    <source>
        <dbReference type="EMBL" id="GAL78916.1"/>
    </source>
</evidence>
<evidence type="ECO:0000313" key="3">
    <source>
        <dbReference type="Proteomes" id="UP000029643"/>
    </source>
</evidence>
<evidence type="ECO:0000256" key="1">
    <source>
        <dbReference type="SAM" id="SignalP"/>
    </source>
</evidence>
<organism evidence="2 3">
    <name type="scientific">Algibacter lectus</name>
    <dbReference type="NCBI Taxonomy" id="221126"/>
    <lineage>
        <taxon>Bacteria</taxon>
        <taxon>Pseudomonadati</taxon>
        <taxon>Bacteroidota</taxon>
        <taxon>Flavobacteriia</taxon>
        <taxon>Flavobacteriales</taxon>
        <taxon>Flavobacteriaceae</taxon>
        <taxon>Algibacter</taxon>
    </lineage>
</organism>
<dbReference type="CDD" id="cd02208">
    <property type="entry name" value="cupin_RmlC-like"/>
    <property type="match status" value="1"/>
</dbReference>